<dbReference type="EMBL" id="CP011371">
    <property type="protein sequence ID" value="AKJ29820.1"/>
    <property type="molecule type" value="Genomic_DNA"/>
</dbReference>
<proteinExistence type="predicted"/>
<evidence type="ECO:0000313" key="1">
    <source>
        <dbReference type="EMBL" id="AKJ29820.1"/>
    </source>
</evidence>
<accession>A0A0G3BTJ6</accession>
<protein>
    <submittedName>
        <fullName evidence="1">Uncharacterized protein</fullName>
    </submittedName>
</protein>
<sequence>MVAPLPESFGAARAAELFAPALLHLDALTERRKERTFRIGVPIARWPAAAPAHCFSGIGMFRGIQIMANGWNGNPPIPVLQDFSAARSADTVEGWSQAVGGSASGQSPGLSAVWLSGTAALAVGACRIEQLRRAGAWRPMAPGGSGVDSERRVAAAEALLAERWDELAQRRRELLTLVRDGAAADTTPQRERDVFAHRGSDDEAVPDAELACHSDAGCASHR</sequence>
<organism evidence="1 2">
    <name type="scientific">Caldimonas brevitalea</name>
    <dbReference type="NCBI Taxonomy" id="413882"/>
    <lineage>
        <taxon>Bacteria</taxon>
        <taxon>Pseudomonadati</taxon>
        <taxon>Pseudomonadota</taxon>
        <taxon>Betaproteobacteria</taxon>
        <taxon>Burkholderiales</taxon>
        <taxon>Sphaerotilaceae</taxon>
        <taxon>Caldimonas</taxon>
    </lineage>
</organism>
<dbReference type="AlphaFoldDB" id="A0A0G3BTJ6"/>
<evidence type="ECO:0000313" key="2">
    <source>
        <dbReference type="Proteomes" id="UP000035352"/>
    </source>
</evidence>
<reference evidence="1 2" key="1">
    <citation type="submission" date="2015-05" db="EMBL/GenBank/DDBJ databases">
        <authorList>
            <person name="Tang B."/>
            <person name="Yu Y."/>
        </authorList>
    </citation>
    <scope>NUCLEOTIDE SEQUENCE [LARGE SCALE GENOMIC DNA]</scope>
    <source>
        <strain evidence="1 2">DSM 7029</strain>
    </source>
</reference>
<dbReference type="Proteomes" id="UP000035352">
    <property type="component" value="Chromosome"/>
</dbReference>
<gene>
    <name evidence="1" type="ORF">AAW51_3129</name>
</gene>
<name>A0A0G3BTJ6_9BURK</name>
<dbReference type="KEGG" id="pbh:AAW51_3129"/>
<keyword evidence="2" id="KW-1185">Reference proteome</keyword>